<dbReference type="GO" id="GO:0004034">
    <property type="term" value="F:aldose 1-epimerase activity"/>
    <property type="evidence" value="ECO:0007669"/>
    <property type="project" value="UniProtKB-EC"/>
</dbReference>
<proteinExistence type="predicted"/>
<keyword evidence="1" id="KW-0732">Signal</keyword>
<dbReference type="SUPFAM" id="SSF74650">
    <property type="entry name" value="Galactose mutarotase-like"/>
    <property type="match status" value="1"/>
</dbReference>
<dbReference type="Gene3D" id="2.70.98.10">
    <property type="match status" value="1"/>
</dbReference>
<organism evidence="2 3">
    <name type="scientific">Kibdelosporangium banguiense</name>
    <dbReference type="NCBI Taxonomy" id="1365924"/>
    <lineage>
        <taxon>Bacteria</taxon>
        <taxon>Bacillati</taxon>
        <taxon>Actinomycetota</taxon>
        <taxon>Actinomycetes</taxon>
        <taxon>Pseudonocardiales</taxon>
        <taxon>Pseudonocardiaceae</taxon>
        <taxon>Kibdelosporangium</taxon>
    </lineage>
</organism>
<name>A0ABS4TSA6_9PSEU</name>
<evidence type="ECO:0000313" key="3">
    <source>
        <dbReference type="Proteomes" id="UP001519332"/>
    </source>
</evidence>
<reference evidence="2 3" key="1">
    <citation type="submission" date="2021-03" db="EMBL/GenBank/DDBJ databases">
        <title>Sequencing the genomes of 1000 actinobacteria strains.</title>
        <authorList>
            <person name="Klenk H.-P."/>
        </authorList>
    </citation>
    <scope>NUCLEOTIDE SEQUENCE [LARGE SCALE GENOMIC DNA]</scope>
    <source>
        <strain evidence="2 3">DSM 46670</strain>
    </source>
</reference>
<dbReference type="Proteomes" id="UP001519332">
    <property type="component" value="Unassembled WGS sequence"/>
</dbReference>
<accession>A0ABS4TSA6</accession>
<dbReference type="InterPro" id="IPR008183">
    <property type="entry name" value="Aldose_1/G6P_1-epimerase"/>
</dbReference>
<dbReference type="InterPro" id="IPR037480">
    <property type="entry name" value="YihR-like"/>
</dbReference>
<gene>
    <name evidence="2" type="ORF">JOF56_007183</name>
</gene>
<dbReference type="EC" id="5.1.3.3" evidence="2"/>
<dbReference type="PROSITE" id="PS51318">
    <property type="entry name" value="TAT"/>
    <property type="match status" value="1"/>
</dbReference>
<keyword evidence="3" id="KW-1185">Reference proteome</keyword>
<keyword evidence="2" id="KW-0413">Isomerase</keyword>
<dbReference type="InterPro" id="IPR011013">
    <property type="entry name" value="Gal_mutarotase_sf_dom"/>
</dbReference>
<sequence>MTISRRGALAGAAGSVAAMALSTSAQAQSSTILPSGRQFPIAAGRHRLVVAEVGATLRSWRVDDRELLLTHDADQLGDSFLGKVLLPWANRIDSATYTFGGVEYQTPASENWSGHAIHGLVTWAPWALVRHDRDRVVLGHTLFPQYGYPFTIVFQIEYLLRPQGVQVTLTACNAGRQPAPLGTGYHPYFRVDPNVNAAKLTVPATTYLTNNDMLIPIGRATVAGTQYDFRTHKQIGATKLDVCYTDLQRVDGVATATVETHSGQQVQVWVDDTHKFMQVYTDDGAPGRPARAGISVEPMTSAPNAFNSGDGLITLAPGQTYRGSWGLGA</sequence>
<dbReference type="InterPro" id="IPR006311">
    <property type="entry name" value="TAT_signal"/>
</dbReference>
<dbReference type="EMBL" id="JAGINW010000001">
    <property type="protein sequence ID" value="MBP2326798.1"/>
    <property type="molecule type" value="Genomic_DNA"/>
</dbReference>
<dbReference type="InterPro" id="IPR014718">
    <property type="entry name" value="GH-type_carb-bd"/>
</dbReference>
<comment type="caution">
    <text evidence="2">The sequence shown here is derived from an EMBL/GenBank/DDBJ whole genome shotgun (WGS) entry which is preliminary data.</text>
</comment>
<dbReference type="PANTHER" id="PTHR10091">
    <property type="entry name" value="ALDOSE-1-EPIMERASE"/>
    <property type="match status" value="1"/>
</dbReference>
<dbReference type="PANTHER" id="PTHR10091:SF0">
    <property type="entry name" value="GALACTOSE MUTAROTASE"/>
    <property type="match status" value="1"/>
</dbReference>
<dbReference type="CDD" id="cd09022">
    <property type="entry name" value="Aldose_epim_Ec_YihR"/>
    <property type="match status" value="1"/>
</dbReference>
<feature type="signal peptide" evidence="1">
    <location>
        <begin position="1"/>
        <end position="27"/>
    </location>
</feature>
<dbReference type="RefSeq" id="WP_209643825.1">
    <property type="nucleotide sequence ID" value="NZ_JAGINW010000001.1"/>
</dbReference>
<protein>
    <submittedName>
        <fullName evidence="2">Aldose 1-epimerase</fullName>
        <ecNumber evidence="2">5.1.3.3</ecNumber>
    </submittedName>
</protein>
<feature type="chain" id="PRO_5046267689" evidence="1">
    <location>
        <begin position="28"/>
        <end position="329"/>
    </location>
</feature>
<dbReference type="Pfam" id="PF01263">
    <property type="entry name" value="Aldose_epim"/>
    <property type="match status" value="1"/>
</dbReference>
<evidence type="ECO:0000256" key="1">
    <source>
        <dbReference type="SAM" id="SignalP"/>
    </source>
</evidence>
<evidence type="ECO:0000313" key="2">
    <source>
        <dbReference type="EMBL" id="MBP2326798.1"/>
    </source>
</evidence>